<evidence type="ECO:0000313" key="1">
    <source>
        <dbReference type="EMBL" id="JAC74753.1"/>
    </source>
</evidence>
<evidence type="ECO:0000313" key="2">
    <source>
        <dbReference type="EMBL" id="JAC81577.1"/>
    </source>
</evidence>
<protein>
    <submittedName>
        <fullName evidence="1">Sterol 3-beta-glucosyltransferase-like</fullName>
    </submittedName>
</protein>
<sequence length="78" mass="8858">MWPLFTERWGPWRSERLNLAPLPLTAHTTGTVVSPLPVAPLVLYGFSEITVPRPGFWSSNYRACGFWTPGDTWEDRAP</sequence>
<dbReference type="EMBL" id="GBEZ01010988">
    <property type="protein sequence ID" value="JAC74753.1"/>
    <property type="molecule type" value="Transcribed_RNA"/>
</dbReference>
<keyword evidence="1" id="KW-0808">Transferase</keyword>
<dbReference type="EMBL" id="GBEZ01003573">
    <property type="protein sequence ID" value="JAC81577.1"/>
    <property type="molecule type" value="Transcribed_RNA"/>
</dbReference>
<gene>
    <name evidence="1" type="ORF">TSPGSL018_25103</name>
    <name evidence="2" type="ORF">TSPGSL018_7600</name>
</gene>
<reference evidence="1" key="1">
    <citation type="submission" date="2014-05" db="EMBL/GenBank/DDBJ databases">
        <title>The transcriptome of the halophilic microalga Tetraselmis sp. GSL018 isolated from the Great Salt Lake, Utah.</title>
        <authorList>
            <person name="Jinkerson R.E."/>
            <person name="D'Adamo S."/>
            <person name="Posewitz M.C."/>
        </authorList>
    </citation>
    <scope>NUCLEOTIDE SEQUENCE</scope>
    <source>
        <strain evidence="1">GSL018</strain>
    </source>
</reference>
<dbReference type="InterPro" id="IPR050426">
    <property type="entry name" value="Glycosyltransferase_28"/>
</dbReference>
<name>A0A061RS21_9CHLO</name>
<dbReference type="GO" id="GO:0016740">
    <property type="term" value="F:transferase activity"/>
    <property type="evidence" value="ECO:0007669"/>
    <property type="project" value="UniProtKB-KW"/>
</dbReference>
<accession>A0A061RS21</accession>
<feature type="non-terminal residue" evidence="1">
    <location>
        <position position="78"/>
    </location>
</feature>
<dbReference type="PANTHER" id="PTHR48050">
    <property type="entry name" value="STEROL 3-BETA-GLUCOSYLTRANSFERASE"/>
    <property type="match status" value="1"/>
</dbReference>
<organism evidence="1">
    <name type="scientific">Tetraselmis sp. GSL018</name>
    <dbReference type="NCBI Taxonomy" id="582737"/>
    <lineage>
        <taxon>Eukaryota</taxon>
        <taxon>Viridiplantae</taxon>
        <taxon>Chlorophyta</taxon>
        <taxon>core chlorophytes</taxon>
        <taxon>Chlorodendrophyceae</taxon>
        <taxon>Chlorodendrales</taxon>
        <taxon>Chlorodendraceae</taxon>
        <taxon>Tetraselmis</taxon>
    </lineage>
</organism>
<proteinExistence type="predicted"/>
<dbReference type="PANTHER" id="PTHR48050:SF11">
    <property type="entry name" value="GLYCOSYLTRANSFERASE"/>
    <property type="match status" value="1"/>
</dbReference>
<dbReference type="AlphaFoldDB" id="A0A061RS21"/>